<name>X1D1U3_9ZZZZ</name>
<reference evidence="1" key="1">
    <citation type="journal article" date="2014" name="Front. Microbiol.">
        <title>High frequency of phylogenetically diverse reductive dehalogenase-homologous genes in deep subseafloor sedimentary metagenomes.</title>
        <authorList>
            <person name="Kawai M."/>
            <person name="Futagami T."/>
            <person name="Toyoda A."/>
            <person name="Takaki Y."/>
            <person name="Nishi S."/>
            <person name="Hori S."/>
            <person name="Arai W."/>
            <person name="Tsubouchi T."/>
            <person name="Morono Y."/>
            <person name="Uchiyama I."/>
            <person name="Ito T."/>
            <person name="Fujiyama A."/>
            <person name="Inagaki F."/>
            <person name="Takami H."/>
        </authorList>
    </citation>
    <scope>NUCLEOTIDE SEQUENCE</scope>
    <source>
        <strain evidence="1">Expedition CK06-06</strain>
    </source>
</reference>
<dbReference type="EMBL" id="BART01032791">
    <property type="protein sequence ID" value="GAH14776.1"/>
    <property type="molecule type" value="Genomic_DNA"/>
</dbReference>
<evidence type="ECO:0000313" key="1">
    <source>
        <dbReference type="EMBL" id="GAH14776.1"/>
    </source>
</evidence>
<protein>
    <submittedName>
        <fullName evidence="1">Uncharacterized protein</fullName>
    </submittedName>
</protein>
<gene>
    <name evidence="1" type="ORF">S01H4_56565</name>
</gene>
<proteinExistence type="predicted"/>
<organism evidence="1">
    <name type="scientific">marine sediment metagenome</name>
    <dbReference type="NCBI Taxonomy" id="412755"/>
    <lineage>
        <taxon>unclassified sequences</taxon>
        <taxon>metagenomes</taxon>
        <taxon>ecological metagenomes</taxon>
    </lineage>
</organism>
<sequence>MQNKNKEELKIQKELLRVYSELNKEGKPRIYWDFGDKLNAYFLIGILEDIKLDLLYQIDEMSLE</sequence>
<accession>X1D1U3</accession>
<dbReference type="AlphaFoldDB" id="X1D1U3"/>
<comment type="caution">
    <text evidence="1">The sequence shown here is derived from an EMBL/GenBank/DDBJ whole genome shotgun (WGS) entry which is preliminary data.</text>
</comment>